<dbReference type="PANTHER" id="PTHR10015:SF206">
    <property type="entry name" value="HSF-TYPE DNA-BINDING DOMAIN-CONTAINING PROTEIN"/>
    <property type="match status" value="1"/>
</dbReference>
<keyword evidence="2" id="KW-0238">DNA-binding</keyword>
<comment type="caution">
    <text evidence="7">The sequence shown here is derived from an EMBL/GenBank/DDBJ whole genome shotgun (WGS) entry which is preliminary data.</text>
</comment>
<dbReference type="EMBL" id="JALLPJ020000141">
    <property type="protein sequence ID" value="KAL3801296.1"/>
    <property type="molecule type" value="Genomic_DNA"/>
</dbReference>
<name>A0ABD3QQ31_9STRA</name>
<dbReference type="GO" id="GO:0005634">
    <property type="term" value="C:nucleus"/>
    <property type="evidence" value="ECO:0007669"/>
    <property type="project" value="UniProtKB-SubCell"/>
</dbReference>
<dbReference type="GO" id="GO:0003677">
    <property type="term" value="F:DNA binding"/>
    <property type="evidence" value="ECO:0007669"/>
    <property type="project" value="UniProtKB-KW"/>
</dbReference>
<keyword evidence="8" id="KW-1185">Reference proteome</keyword>
<dbReference type="SUPFAM" id="SSF46785">
    <property type="entry name" value="Winged helix' DNA-binding domain"/>
    <property type="match status" value="1"/>
</dbReference>
<dbReference type="Gene3D" id="1.10.10.10">
    <property type="entry name" value="Winged helix-like DNA-binding domain superfamily/Winged helix DNA-binding domain"/>
    <property type="match status" value="1"/>
</dbReference>
<feature type="region of interest" description="Disordered" evidence="5">
    <location>
        <begin position="402"/>
        <end position="543"/>
    </location>
</feature>
<organism evidence="7 8">
    <name type="scientific">Cyclotella atomus</name>
    <dbReference type="NCBI Taxonomy" id="382360"/>
    <lineage>
        <taxon>Eukaryota</taxon>
        <taxon>Sar</taxon>
        <taxon>Stramenopiles</taxon>
        <taxon>Ochrophyta</taxon>
        <taxon>Bacillariophyta</taxon>
        <taxon>Coscinodiscophyceae</taxon>
        <taxon>Thalassiosirophycidae</taxon>
        <taxon>Stephanodiscales</taxon>
        <taxon>Stephanodiscaceae</taxon>
        <taxon>Cyclotella</taxon>
    </lineage>
</organism>
<gene>
    <name evidence="7" type="ORF">ACHAWO_002154</name>
</gene>
<dbReference type="AlphaFoldDB" id="A0ABD3QQ31"/>
<feature type="domain" description="HSF-type DNA-binding" evidence="6">
    <location>
        <begin position="48"/>
        <end position="144"/>
    </location>
</feature>
<dbReference type="PANTHER" id="PTHR10015">
    <property type="entry name" value="HEAT SHOCK TRANSCRIPTION FACTOR"/>
    <property type="match status" value="1"/>
</dbReference>
<feature type="compositionally biased region" description="Basic and acidic residues" evidence="5">
    <location>
        <begin position="507"/>
        <end position="516"/>
    </location>
</feature>
<comment type="similarity">
    <text evidence="4">Belongs to the HSF family.</text>
</comment>
<evidence type="ECO:0000313" key="8">
    <source>
        <dbReference type="Proteomes" id="UP001530400"/>
    </source>
</evidence>
<dbReference type="InterPro" id="IPR000232">
    <property type="entry name" value="HSF_DNA-bd"/>
</dbReference>
<keyword evidence="3" id="KW-0539">Nucleus</keyword>
<evidence type="ECO:0000313" key="7">
    <source>
        <dbReference type="EMBL" id="KAL3801296.1"/>
    </source>
</evidence>
<dbReference type="InterPro" id="IPR036388">
    <property type="entry name" value="WH-like_DNA-bd_sf"/>
</dbReference>
<dbReference type="InterPro" id="IPR036390">
    <property type="entry name" value="WH_DNA-bd_sf"/>
</dbReference>
<feature type="compositionally biased region" description="Polar residues" evidence="5">
    <location>
        <begin position="492"/>
        <end position="506"/>
    </location>
</feature>
<proteinExistence type="inferred from homology"/>
<dbReference type="FunFam" id="1.10.10.10:FF:000479">
    <property type="entry name" value="Predicted protein"/>
    <property type="match status" value="1"/>
</dbReference>
<evidence type="ECO:0000259" key="6">
    <source>
        <dbReference type="SMART" id="SM00415"/>
    </source>
</evidence>
<evidence type="ECO:0000256" key="2">
    <source>
        <dbReference type="ARBA" id="ARBA00023125"/>
    </source>
</evidence>
<feature type="compositionally biased region" description="Basic and acidic residues" evidence="5">
    <location>
        <begin position="527"/>
        <end position="543"/>
    </location>
</feature>
<evidence type="ECO:0000256" key="5">
    <source>
        <dbReference type="SAM" id="MobiDB-lite"/>
    </source>
</evidence>
<dbReference type="PRINTS" id="PR00056">
    <property type="entry name" value="HSFDOMAIN"/>
</dbReference>
<reference evidence="7 8" key="1">
    <citation type="submission" date="2024-10" db="EMBL/GenBank/DDBJ databases">
        <title>Updated reference genomes for cyclostephanoid diatoms.</title>
        <authorList>
            <person name="Roberts W.R."/>
            <person name="Alverson A.J."/>
        </authorList>
    </citation>
    <scope>NUCLEOTIDE SEQUENCE [LARGE SCALE GENOMIC DNA]</scope>
    <source>
        <strain evidence="7 8">AJA010-31</strain>
    </source>
</reference>
<protein>
    <recommendedName>
        <fullName evidence="6">HSF-type DNA-binding domain-containing protein</fullName>
    </recommendedName>
</protein>
<comment type="subcellular location">
    <subcellularLocation>
        <location evidence="1">Nucleus</location>
    </subcellularLocation>
</comment>
<evidence type="ECO:0000256" key="1">
    <source>
        <dbReference type="ARBA" id="ARBA00004123"/>
    </source>
</evidence>
<evidence type="ECO:0000256" key="3">
    <source>
        <dbReference type="ARBA" id="ARBA00023242"/>
    </source>
</evidence>
<sequence>MEGGDEAPQKKFEQAVVKSNLVDHTYYDYSTFELHELLHGRAGAEQKGRVTFPMKLHVIISKPEYRHIICWMPHGRSWKVLDKELIAKVVCKENFNHENFASFIRSVNGWGFKRLNRLGHDYGSYYHELFLRGRPELAQAMTRLIDPGKRPDPRNEPNFYDIAKRFPLPEDSNNEADEGKALSMHIGEVPSPGSHPKPPVLNAPSSCVHPEMSYQNPLLAPAHLVQPESNLSWYHHPDYSNYAPQGPGRHSYAYSHHAGPYGQHGYRTHLWHQDHKHYGMHNSISDQFNRNKQQGETTAIQNCQQHLAVEPISHVDSFHASLARDFYHREAHLHSIGHQDPRDHATSAMPISSVVTGVNDLSNQQYGVLPSYDSSVVTGVNNLSNQQYGALPSYDSNPSWYHHPDYSNHAAQGHGQHSDAHRYPPSPYGQRQFVQVPNPKIQIGALPHNNQLSGFTDRLNHDGEEEPSNSISSEKPNKTKFAMSHDGIQPVQDLNRQSRAPEGSSTHNDELDERKPAAKPHTGSTSPDHEVLTFNEKRSRGESADSLANLYEFFMGDEDNNS</sequence>
<evidence type="ECO:0000256" key="4">
    <source>
        <dbReference type="RuleBase" id="RU004020"/>
    </source>
</evidence>
<dbReference type="Pfam" id="PF00447">
    <property type="entry name" value="HSF_DNA-bind"/>
    <property type="match status" value="1"/>
</dbReference>
<dbReference type="Proteomes" id="UP001530400">
    <property type="component" value="Unassembled WGS sequence"/>
</dbReference>
<dbReference type="SMART" id="SM00415">
    <property type="entry name" value="HSF"/>
    <property type="match status" value="1"/>
</dbReference>
<accession>A0ABD3QQ31</accession>